<proteinExistence type="predicted"/>
<evidence type="ECO:0000313" key="2">
    <source>
        <dbReference type="WBParaSite" id="PDA_v2.g26787.t1"/>
    </source>
</evidence>
<accession>A0A914Q5X8</accession>
<evidence type="ECO:0000313" key="1">
    <source>
        <dbReference type="Proteomes" id="UP000887578"/>
    </source>
</evidence>
<dbReference type="AlphaFoldDB" id="A0A914Q5X8"/>
<keyword evidence="1" id="KW-1185">Reference proteome</keyword>
<name>A0A914Q5X8_9BILA</name>
<dbReference type="Proteomes" id="UP000887578">
    <property type="component" value="Unplaced"/>
</dbReference>
<dbReference type="WBParaSite" id="PDA_v2.g26787.t1">
    <property type="protein sequence ID" value="PDA_v2.g26787.t1"/>
    <property type="gene ID" value="PDA_v2.g26787"/>
</dbReference>
<protein>
    <submittedName>
        <fullName evidence="2">CUB domain-containing protein</fullName>
    </submittedName>
</protein>
<reference evidence="2" key="1">
    <citation type="submission" date="2022-11" db="UniProtKB">
        <authorList>
            <consortium name="WormBaseParasite"/>
        </authorList>
    </citation>
    <scope>IDENTIFICATION</scope>
</reference>
<sequence length="137" mass="14777">MLLKYYQYFIVFINLINFCNGCLRTPIVETAPTITIAPMITCPPNLCSTAPIMNIMNTAIFGPAMADANCIYRILVTCQPAFTTFLQLSGSGNGVFGPPTGPVQREITCSTTGDPTGGYTFIDNAPSQQIVTSVFCM</sequence>
<organism evidence="1 2">
    <name type="scientific">Panagrolaimus davidi</name>
    <dbReference type="NCBI Taxonomy" id="227884"/>
    <lineage>
        <taxon>Eukaryota</taxon>
        <taxon>Metazoa</taxon>
        <taxon>Ecdysozoa</taxon>
        <taxon>Nematoda</taxon>
        <taxon>Chromadorea</taxon>
        <taxon>Rhabditida</taxon>
        <taxon>Tylenchina</taxon>
        <taxon>Panagrolaimomorpha</taxon>
        <taxon>Panagrolaimoidea</taxon>
        <taxon>Panagrolaimidae</taxon>
        <taxon>Panagrolaimus</taxon>
    </lineage>
</organism>